<dbReference type="PANTHER" id="PTHR43861">
    <property type="entry name" value="TRANS-ACONITATE 2-METHYLTRANSFERASE-RELATED"/>
    <property type="match status" value="1"/>
</dbReference>
<evidence type="ECO:0000313" key="2">
    <source>
        <dbReference type="EMBL" id="MBD2863109.1"/>
    </source>
</evidence>
<name>A0A927C928_9BACL</name>
<protein>
    <submittedName>
        <fullName evidence="2">Methyltransferase domain-containing protein</fullName>
    </submittedName>
</protein>
<dbReference type="InterPro" id="IPR029063">
    <property type="entry name" value="SAM-dependent_MTases_sf"/>
</dbReference>
<keyword evidence="2" id="KW-0489">Methyltransferase</keyword>
<dbReference type="InterPro" id="IPR025714">
    <property type="entry name" value="Methyltranfer_dom"/>
</dbReference>
<dbReference type="Pfam" id="PF13847">
    <property type="entry name" value="Methyltransf_31"/>
    <property type="match status" value="1"/>
</dbReference>
<dbReference type="AlphaFoldDB" id="A0A927C928"/>
<accession>A0A927C928</accession>
<dbReference type="GO" id="GO:0008168">
    <property type="term" value="F:methyltransferase activity"/>
    <property type="evidence" value="ECO:0007669"/>
    <property type="project" value="UniProtKB-KW"/>
</dbReference>
<dbReference type="RefSeq" id="WP_190928604.1">
    <property type="nucleotide sequence ID" value="NZ_JACXJA010000016.1"/>
</dbReference>
<dbReference type="GO" id="GO:0032259">
    <property type="term" value="P:methylation"/>
    <property type="evidence" value="ECO:0007669"/>
    <property type="project" value="UniProtKB-KW"/>
</dbReference>
<dbReference type="Proteomes" id="UP000639396">
    <property type="component" value="Unassembled WGS sequence"/>
</dbReference>
<dbReference type="SUPFAM" id="SSF53335">
    <property type="entry name" value="S-adenosyl-L-methionine-dependent methyltransferases"/>
    <property type="match status" value="1"/>
</dbReference>
<dbReference type="PANTHER" id="PTHR43861:SF1">
    <property type="entry name" value="TRANS-ACONITATE 2-METHYLTRANSFERASE"/>
    <property type="match status" value="1"/>
</dbReference>
<feature type="domain" description="Methyltransferase" evidence="1">
    <location>
        <begin position="49"/>
        <end position="158"/>
    </location>
</feature>
<sequence>MSEWKSLTGDSQARWDEVAPFWDDYMGAASNRFHREIVRPKTEELLDVKEGHAVLDLACGNGNFSRRLADLGANVVAFDYSPVMVQRALERSSDYAGRIDYRVADATNAESLLGLGTQQYESAVANMALHDIADISAIPKALQVMLKPGGVFVFSIPHPCFQPPGMRKIHETEEINGVVATRNSIQISKYLTPEPCESIGIRGQPVPHYLFHRPLSAYMNLFMRSSFVLDGFEEPSFEPDDKAGERFDWYEIPPAAIFRFRKQG</sequence>
<keyword evidence="2" id="KW-0808">Transferase</keyword>
<comment type="caution">
    <text evidence="2">The sequence shown here is derived from an EMBL/GenBank/DDBJ whole genome shotgun (WGS) entry which is preliminary data.</text>
</comment>
<evidence type="ECO:0000313" key="3">
    <source>
        <dbReference type="Proteomes" id="UP000639396"/>
    </source>
</evidence>
<gene>
    <name evidence="2" type="ORF">IDH45_14035</name>
</gene>
<proteinExistence type="predicted"/>
<organism evidence="2 3">
    <name type="scientific">Paenibacillus oceani</name>
    <dbReference type="NCBI Taxonomy" id="2772510"/>
    <lineage>
        <taxon>Bacteria</taxon>
        <taxon>Bacillati</taxon>
        <taxon>Bacillota</taxon>
        <taxon>Bacilli</taxon>
        <taxon>Bacillales</taxon>
        <taxon>Paenibacillaceae</taxon>
        <taxon>Paenibacillus</taxon>
    </lineage>
</organism>
<dbReference type="CDD" id="cd02440">
    <property type="entry name" value="AdoMet_MTases"/>
    <property type="match status" value="1"/>
</dbReference>
<keyword evidence="3" id="KW-1185">Reference proteome</keyword>
<dbReference type="EMBL" id="JACXJA010000016">
    <property type="protein sequence ID" value="MBD2863109.1"/>
    <property type="molecule type" value="Genomic_DNA"/>
</dbReference>
<evidence type="ECO:0000259" key="1">
    <source>
        <dbReference type="Pfam" id="PF13847"/>
    </source>
</evidence>
<reference evidence="2" key="1">
    <citation type="submission" date="2020-09" db="EMBL/GenBank/DDBJ databases">
        <title>A novel bacterium of genus Paenibacillus, isolated from South China Sea.</title>
        <authorList>
            <person name="Huang H."/>
            <person name="Mo K."/>
            <person name="Hu Y."/>
        </authorList>
    </citation>
    <scope>NUCLEOTIDE SEQUENCE</scope>
    <source>
        <strain evidence="2">IB182363</strain>
    </source>
</reference>
<dbReference type="Gene3D" id="3.40.50.150">
    <property type="entry name" value="Vaccinia Virus protein VP39"/>
    <property type="match status" value="1"/>
</dbReference>